<name>A0A5C7DW26_9BACT</name>
<reference evidence="1 2" key="1">
    <citation type="submission" date="2019-07" db="EMBL/GenBank/DDBJ databases">
        <title>Rapid identification of Enteric Bacteria from Whole Genome Sequences (WGS) using Average Nucleotide Identity (ANI).</title>
        <authorList>
            <person name="Lane C."/>
        </authorList>
    </citation>
    <scope>NUCLEOTIDE SEQUENCE [LARGE SCALE GENOMIC DNA]</scope>
    <source>
        <strain evidence="1 2">2016D-0084</strain>
    </source>
</reference>
<proteinExistence type="predicted"/>
<dbReference type="Proteomes" id="UP000321629">
    <property type="component" value="Unassembled WGS sequence"/>
</dbReference>
<comment type="caution">
    <text evidence="1">The sequence shown here is derived from an EMBL/GenBank/DDBJ whole genome shotgun (WGS) entry which is preliminary data.</text>
</comment>
<sequence length="111" mass="12883">MIFNENYDFYKASDFFSDSFVIDCDVVLNENIFLEKQILSTYYCIPRNTKGEWYVTCKDNLITHIDTSISNGLALLGISYFCLNDCVKIKENLKKILQPIYLLDKNCIGII</sequence>
<evidence type="ECO:0000313" key="1">
    <source>
        <dbReference type="EMBL" id="TXE90061.1"/>
    </source>
</evidence>
<dbReference type="EMBL" id="VOWJ01000002">
    <property type="protein sequence ID" value="TXE90061.1"/>
    <property type="molecule type" value="Genomic_DNA"/>
</dbReference>
<organism evidence="1 2">
    <name type="scientific">Campylobacter volucris</name>
    <dbReference type="NCBI Taxonomy" id="1031542"/>
    <lineage>
        <taxon>Bacteria</taxon>
        <taxon>Pseudomonadati</taxon>
        <taxon>Campylobacterota</taxon>
        <taxon>Epsilonproteobacteria</taxon>
        <taxon>Campylobacterales</taxon>
        <taxon>Campylobacteraceae</taxon>
        <taxon>Campylobacter</taxon>
    </lineage>
</organism>
<gene>
    <name evidence="1" type="ORF">FPD38_00020</name>
</gene>
<evidence type="ECO:0000313" key="2">
    <source>
        <dbReference type="Proteomes" id="UP000321629"/>
    </source>
</evidence>
<accession>A0A5C7DW26</accession>
<dbReference type="AlphaFoldDB" id="A0A5C7DW26"/>
<protein>
    <submittedName>
        <fullName evidence="1">Uncharacterized protein</fullName>
    </submittedName>
</protein>